<keyword evidence="3" id="KW-0285">Flavoprotein</keyword>
<dbReference type="InterPro" id="IPR036188">
    <property type="entry name" value="FAD/NAD-bd_sf"/>
</dbReference>
<protein>
    <submittedName>
        <fullName evidence="7">NAD(P)/FAD-dependent oxidoreductase</fullName>
    </submittedName>
</protein>
<dbReference type="PANTHER" id="PTHR42913:SF3">
    <property type="entry name" value="64 KDA MITOCHONDRIAL NADH DEHYDROGENASE (EUROFUNG)"/>
    <property type="match status" value="1"/>
</dbReference>
<dbReference type="RefSeq" id="WP_118910015.1">
    <property type="nucleotide sequence ID" value="NZ_QOCS01000004.1"/>
</dbReference>
<dbReference type="InterPro" id="IPR051169">
    <property type="entry name" value="NADH-Q_oxidoreductase"/>
</dbReference>
<dbReference type="Pfam" id="PF07992">
    <property type="entry name" value="Pyr_redox_2"/>
    <property type="match status" value="1"/>
</dbReference>
<dbReference type="InterPro" id="IPR023753">
    <property type="entry name" value="FAD/NAD-binding_dom"/>
</dbReference>
<evidence type="ECO:0000313" key="8">
    <source>
        <dbReference type="Proteomes" id="UP000284822"/>
    </source>
</evidence>
<dbReference type="AlphaFoldDB" id="A0A3R6YKE2"/>
<evidence type="ECO:0000256" key="5">
    <source>
        <dbReference type="ARBA" id="ARBA00023002"/>
    </source>
</evidence>
<proteinExistence type="inferred from homology"/>
<evidence type="ECO:0000259" key="6">
    <source>
        <dbReference type="Pfam" id="PF07992"/>
    </source>
</evidence>
<evidence type="ECO:0000313" key="7">
    <source>
        <dbReference type="EMBL" id="RHW48508.1"/>
    </source>
</evidence>
<sequence length="394" mass="42693">MAHIVILGAGYAGLGTARKLAKIAPEGTTIDLIDRNTKHVESIQLYRVAAGTAQADDISLDIASVIPDNVNFIQATVSKVDYENKKVEFEDHAEISYDYVVLSLGFRSENFGMEGADKYSYKLQDIPTAEKIYQVINSNIRDYKQTQDPNDLNIAVCGAGFTGIELLGELIDTAKVLKAKYNVPEINITSLEMAPQILPMFDSELAQYAYDFLSKNGIKILTGAKIKKIEQNAVVYTTGDSDEEQLVYANSIIWTVGVSGSDVIKNSGFDAKRNRIVVTDYLNVEDHPEIYVLGDDSASMDPQSGRPLPTTGQLAQAQAAVAAVNIAAAINDAPQKKFVYKSMGTVASLGPNHGIIEMTSPHIKLKGHLASLAKRASFEKVLFGVGGVKGLKKV</sequence>
<keyword evidence="4" id="KW-0274">FAD</keyword>
<dbReference type="PRINTS" id="PR00411">
    <property type="entry name" value="PNDRDTASEI"/>
</dbReference>
<dbReference type="GO" id="GO:0019646">
    <property type="term" value="P:aerobic electron transport chain"/>
    <property type="evidence" value="ECO:0007669"/>
    <property type="project" value="TreeGrafter"/>
</dbReference>
<evidence type="ECO:0000256" key="1">
    <source>
        <dbReference type="ARBA" id="ARBA00001974"/>
    </source>
</evidence>
<name>A0A3R6YKE2_9LACO</name>
<dbReference type="Gene3D" id="3.50.50.100">
    <property type="match status" value="1"/>
</dbReference>
<dbReference type="PANTHER" id="PTHR42913">
    <property type="entry name" value="APOPTOSIS-INDUCING FACTOR 1"/>
    <property type="match status" value="1"/>
</dbReference>
<comment type="similarity">
    <text evidence="2">Belongs to the NADH dehydrogenase family.</text>
</comment>
<keyword evidence="5" id="KW-0560">Oxidoreductase</keyword>
<dbReference type="SUPFAM" id="SSF51905">
    <property type="entry name" value="FAD/NAD(P)-binding domain"/>
    <property type="match status" value="2"/>
</dbReference>
<organism evidence="7 8">
    <name type="scientific">Bombilactobacillus bombi</name>
    <dbReference type="NCBI Taxonomy" id="1303590"/>
    <lineage>
        <taxon>Bacteria</taxon>
        <taxon>Bacillati</taxon>
        <taxon>Bacillota</taxon>
        <taxon>Bacilli</taxon>
        <taxon>Lactobacillales</taxon>
        <taxon>Lactobacillaceae</taxon>
        <taxon>Bombilactobacillus</taxon>
    </lineage>
</organism>
<evidence type="ECO:0000256" key="4">
    <source>
        <dbReference type="ARBA" id="ARBA00022827"/>
    </source>
</evidence>
<dbReference type="PRINTS" id="PR00368">
    <property type="entry name" value="FADPNR"/>
</dbReference>
<gene>
    <name evidence="7" type="ORF">DS832_01185</name>
</gene>
<dbReference type="GO" id="GO:0003955">
    <property type="term" value="F:NAD(P)H dehydrogenase (quinone) activity"/>
    <property type="evidence" value="ECO:0007669"/>
    <property type="project" value="TreeGrafter"/>
</dbReference>
<comment type="cofactor">
    <cofactor evidence="1">
        <name>FAD</name>
        <dbReference type="ChEBI" id="CHEBI:57692"/>
    </cofactor>
</comment>
<accession>A0A3R6YKE2</accession>
<evidence type="ECO:0000256" key="3">
    <source>
        <dbReference type="ARBA" id="ARBA00022630"/>
    </source>
</evidence>
<reference evidence="7 8" key="1">
    <citation type="submission" date="2018-07" db="EMBL/GenBank/DDBJ databases">
        <title>Genome sequences of six Lactobacillus spp. isolated from bumble bee guts.</title>
        <authorList>
            <person name="Motta E.V.S."/>
            <person name="Moran N.A."/>
        </authorList>
    </citation>
    <scope>NUCLEOTIDE SEQUENCE [LARGE SCALE GENOMIC DNA]</scope>
    <source>
        <strain evidence="7 8">LV-8.1</strain>
    </source>
</reference>
<dbReference type="EMBL" id="QOCS01000004">
    <property type="protein sequence ID" value="RHW48508.1"/>
    <property type="molecule type" value="Genomic_DNA"/>
</dbReference>
<feature type="domain" description="FAD/NAD(P)-binding" evidence="6">
    <location>
        <begin position="3"/>
        <end position="321"/>
    </location>
</feature>
<comment type="caution">
    <text evidence="7">The sequence shown here is derived from an EMBL/GenBank/DDBJ whole genome shotgun (WGS) entry which is preliminary data.</text>
</comment>
<evidence type="ECO:0000256" key="2">
    <source>
        <dbReference type="ARBA" id="ARBA00005272"/>
    </source>
</evidence>
<dbReference type="Proteomes" id="UP000284822">
    <property type="component" value="Unassembled WGS sequence"/>
</dbReference>